<sequence length="97" mass="10441">RRRFSAPCWPWVPILGECSSANPIDPAQQLDPAWHAELLAEALGQLDAQGIHGKAVTPFLLNHLERATRGESVRANRALVLGNARLAAQVARALADG</sequence>
<evidence type="ECO:0000256" key="4">
    <source>
        <dbReference type="ARBA" id="ARBA00023239"/>
    </source>
</evidence>
<dbReference type="AlphaFoldDB" id="T1CR12"/>
<dbReference type="GO" id="GO:0004730">
    <property type="term" value="F:pseudouridylate synthase activity"/>
    <property type="evidence" value="ECO:0007669"/>
    <property type="project" value="InterPro"/>
</dbReference>
<dbReference type="PANTHER" id="PTHR42909">
    <property type="entry name" value="ZGC:136858"/>
    <property type="match status" value="1"/>
</dbReference>
<keyword evidence="5" id="KW-0326">Glycosidase</keyword>
<reference evidence="6" key="1">
    <citation type="submission" date="2013-08" db="EMBL/GenBank/DDBJ databases">
        <authorList>
            <person name="Mendez C."/>
            <person name="Richter M."/>
            <person name="Ferrer M."/>
            <person name="Sanchez J."/>
        </authorList>
    </citation>
    <scope>NUCLEOTIDE SEQUENCE</scope>
</reference>
<dbReference type="EMBL" id="AUZX01004396">
    <property type="protein sequence ID" value="EQD70944.1"/>
    <property type="molecule type" value="Genomic_DNA"/>
</dbReference>
<dbReference type="SUPFAM" id="SSF110581">
    <property type="entry name" value="Indigoidine synthase A-like"/>
    <property type="match status" value="1"/>
</dbReference>
<evidence type="ECO:0000313" key="6">
    <source>
        <dbReference type="EMBL" id="EQD70944.1"/>
    </source>
</evidence>
<dbReference type="GO" id="GO:0016798">
    <property type="term" value="F:hydrolase activity, acting on glycosyl bonds"/>
    <property type="evidence" value="ECO:0007669"/>
    <property type="project" value="UniProtKB-KW"/>
</dbReference>
<keyword evidence="2" id="KW-0378">Hydrolase</keyword>
<dbReference type="Gene3D" id="3.40.1790.10">
    <property type="entry name" value="Indigoidine synthase domain"/>
    <property type="match status" value="1"/>
</dbReference>
<gene>
    <name evidence="6" type="ORF">B1A_06041</name>
</gene>
<name>T1CR12_9ZZZZ</name>
<proteinExistence type="predicted"/>
<keyword evidence="1" id="KW-0479">Metal-binding</keyword>
<comment type="caution">
    <text evidence="6">The sequence shown here is derived from an EMBL/GenBank/DDBJ whole genome shotgun (WGS) entry which is preliminary data.</text>
</comment>
<dbReference type="InterPro" id="IPR007342">
    <property type="entry name" value="PsuG"/>
</dbReference>
<keyword evidence="4" id="KW-0456">Lyase</keyword>
<evidence type="ECO:0000256" key="2">
    <source>
        <dbReference type="ARBA" id="ARBA00022801"/>
    </source>
</evidence>
<feature type="non-terminal residue" evidence="6">
    <location>
        <position position="1"/>
    </location>
</feature>
<dbReference type="GO" id="GO:0046872">
    <property type="term" value="F:metal ion binding"/>
    <property type="evidence" value="ECO:0007669"/>
    <property type="project" value="UniProtKB-KW"/>
</dbReference>
<organism evidence="6">
    <name type="scientific">mine drainage metagenome</name>
    <dbReference type="NCBI Taxonomy" id="410659"/>
    <lineage>
        <taxon>unclassified sequences</taxon>
        <taxon>metagenomes</taxon>
        <taxon>ecological metagenomes</taxon>
    </lineage>
</organism>
<protein>
    <submittedName>
        <fullName evidence="6">Indigoidine synthase A like protein domain protein</fullName>
    </submittedName>
</protein>
<keyword evidence="3" id="KW-0464">Manganese</keyword>
<accession>T1CR12</accession>
<dbReference type="GO" id="GO:0005737">
    <property type="term" value="C:cytoplasm"/>
    <property type="evidence" value="ECO:0007669"/>
    <property type="project" value="TreeGrafter"/>
</dbReference>
<evidence type="ECO:0000256" key="3">
    <source>
        <dbReference type="ARBA" id="ARBA00023211"/>
    </source>
</evidence>
<evidence type="ECO:0000256" key="1">
    <source>
        <dbReference type="ARBA" id="ARBA00022723"/>
    </source>
</evidence>
<dbReference type="Pfam" id="PF04227">
    <property type="entry name" value="Indigoidine_A"/>
    <property type="match status" value="1"/>
</dbReference>
<reference evidence="6" key="2">
    <citation type="journal article" date="2014" name="ISME J.">
        <title>Microbial stratification in low pH oxic and suboxic macroscopic growths along an acid mine drainage.</title>
        <authorList>
            <person name="Mendez-Garcia C."/>
            <person name="Mesa V."/>
            <person name="Sprenger R.R."/>
            <person name="Richter M."/>
            <person name="Diez M.S."/>
            <person name="Solano J."/>
            <person name="Bargiela R."/>
            <person name="Golyshina O.V."/>
            <person name="Manteca A."/>
            <person name="Ramos J.L."/>
            <person name="Gallego J.R."/>
            <person name="Llorente I."/>
            <person name="Martins Dos Santos V.A."/>
            <person name="Jensen O.N."/>
            <person name="Pelaez A.I."/>
            <person name="Sanchez J."/>
            <person name="Ferrer M."/>
        </authorList>
    </citation>
    <scope>NUCLEOTIDE SEQUENCE</scope>
</reference>
<evidence type="ECO:0000256" key="5">
    <source>
        <dbReference type="ARBA" id="ARBA00023295"/>
    </source>
</evidence>
<dbReference type="InterPro" id="IPR022830">
    <property type="entry name" value="Indigdn_synthA-like"/>
</dbReference>
<dbReference type="PANTHER" id="PTHR42909:SF1">
    <property type="entry name" value="CARBOHYDRATE KINASE PFKB DOMAIN-CONTAINING PROTEIN"/>
    <property type="match status" value="1"/>
</dbReference>